<accession>A0A346PL43</accession>
<dbReference type="Proteomes" id="UP000258707">
    <property type="component" value="Chromosome"/>
</dbReference>
<keyword evidence="2" id="KW-0255">Endonuclease</keyword>
<evidence type="ECO:0000256" key="1">
    <source>
        <dbReference type="SAM" id="Phobius"/>
    </source>
</evidence>
<keyword evidence="2" id="KW-0378">Hydrolase</keyword>
<dbReference type="KEGG" id="nan:AArc1_0217"/>
<organism evidence="2 5">
    <name type="scientific">Natrarchaeobaculum sulfurireducens</name>
    <dbReference type="NCBI Taxonomy" id="2044521"/>
    <lineage>
        <taxon>Archaea</taxon>
        <taxon>Methanobacteriati</taxon>
        <taxon>Methanobacteriota</taxon>
        <taxon>Stenosarchaea group</taxon>
        <taxon>Halobacteria</taxon>
        <taxon>Halobacteriales</taxon>
        <taxon>Natrialbaceae</taxon>
        <taxon>Natrarchaeobaculum</taxon>
    </lineage>
</organism>
<name>A0A346PAL6_9EURY</name>
<reference evidence="5" key="1">
    <citation type="submission" date="2017-10" db="EMBL/GenBank/DDBJ databases">
        <title>Phenotypic and genomic properties of facultatively anaerobic sulfur-reducing natronoarchaea from hypersaline soda lakes.</title>
        <authorList>
            <person name="Sorokin D.Y."/>
            <person name="Kublanov I.V."/>
            <person name="Roman P."/>
            <person name="Sinninghe Damste J.S."/>
            <person name="Golyshin P.N."/>
            <person name="Rojo D."/>
            <person name="Ciordia S."/>
            <person name="Mena Md.C."/>
            <person name="Ferrer M."/>
            <person name="Messina E."/>
            <person name="Smedile F."/>
            <person name="La Spada G."/>
            <person name="La Cono V."/>
            <person name="Yakimov M.M."/>
        </authorList>
    </citation>
    <scope>NUCLEOTIDE SEQUENCE [LARGE SCALE GENOMIC DNA]</scope>
    <source>
        <strain evidence="5">AArc1</strain>
    </source>
</reference>
<keyword evidence="2" id="KW-0540">Nuclease</keyword>
<evidence type="ECO:0000313" key="3">
    <source>
        <dbReference type="EMBL" id="AXR80238.1"/>
    </source>
</evidence>
<dbReference type="AlphaFoldDB" id="A0A346PAL6"/>
<gene>
    <name evidence="2" type="ORF">AArc1_0217</name>
    <name evidence="3" type="ORF">AArcMg_0215</name>
</gene>
<feature type="transmembrane region" description="Helical" evidence="1">
    <location>
        <begin position="33"/>
        <end position="55"/>
    </location>
</feature>
<evidence type="ECO:0000313" key="4">
    <source>
        <dbReference type="Proteomes" id="UP000258613"/>
    </source>
</evidence>
<reference evidence="2" key="3">
    <citation type="journal article" date="2019" name="Int. J. Syst. Evol. Microbiol.">
        <title>Natronolimnobius sulfurireducens sp. nov. and Halalkaliarchaeum desulfuricum gen. nov., sp. nov., the first sulfur-respiring alkaliphilic haloarchaea from hypersaline alkaline lakes.</title>
        <authorList>
            <person name="Sorokin D.Y."/>
            <person name="Yakimov M."/>
            <person name="Messina E."/>
            <person name="Merkel A.Y."/>
            <person name="Bale N.J."/>
            <person name="Sinninghe Damste J.S."/>
        </authorList>
    </citation>
    <scope>NUCLEOTIDE SEQUENCE</scope>
    <source>
        <strain evidence="3">AArc-Mg</strain>
        <strain evidence="2">AArc1</strain>
    </source>
</reference>
<evidence type="ECO:0000313" key="5">
    <source>
        <dbReference type="Proteomes" id="UP000258707"/>
    </source>
</evidence>
<accession>A0A346PAL6</accession>
<keyword evidence="4" id="KW-1185">Reference proteome</keyword>
<keyword evidence="1" id="KW-1133">Transmembrane helix</keyword>
<dbReference type="KEGG" id="nag:AArcMg_0215"/>
<reference evidence="4" key="2">
    <citation type="submission" date="2018-02" db="EMBL/GenBank/DDBJ databases">
        <title>Phenotypic and genomic properties of facultatively anaerobic sulfur-reducing natronoarchaea from hypersaline soda lakes.</title>
        <authorList>
            <person name="Sorokin D.Y."/>
            <person name="Kublanov I.V."/>
            <person name="Roman P."/>
            <person name="Sinninghe Damste J.S."/>
            <person name="Golyshin P.N."/>
            <person name="Rojo D."/>
            <person name="Ciordia S."/>
            <person name="Mena M.D.C."/>
            <person name="Ferrer M."/>
            <person name="Messina E."/>
            <person name="Smedile F."/>
            <person name="La Spada G."/>
            <person name="La Cono V."/>
            <person name="Yakimov M.M."/>
        </authorList>
    </citation>
    <scope>NUCLEOTIDE SEQUENCE [LARGE SCALE GENOMIC DNA]</scope>
    <source>
        <strain evidence="4">AArc-Mg</strain>
    </source>
</reference>
<keyword evidence="1" id="KW-0812">Transmembrane</keyword>
<proteinExistence type="predicted"/>
<evidence type="ECO:0000313" key="2">
    <source>
        <dbReference type="EMBL" id="AXR76561.1"/>
    </source>
</evidence>
<dbReference type="EMBL" id="CP024047">
    <property type="protein sequence ID" value="AXR76561.1"/>
    <property type="molecule type" value="Genomic_DNA"/>
</dbReference>
<keyword evidence="1" id="KW-0472">Membrane</keyword>
<dbReference type="EMBL" id="CP027033">
    <property type="protein sequence ID" value="AXR80238.1"/>
    <property type="molecule type" value="Genomic_DNA"/>
</dbReference>
<dbReference type="Proteomes" id="UP000258613">
    <property type="component" value="Chromosome"/>
</dbReference>
<dbReference type="GO" id="GO:0004519">
    <property type="term" value="F:endonuclease activity"/>
    <property type="evidence" value="ECO:0007669"/>
    <property type="project" value="UniProtKB-KW"/>
</dbReference>
<sequence>MKTKSFYDEENRETFREEYAAMALHEKAMENPALAVAGILAVVTFGLVVVDAVGLV</sequence>
<protein>
    <submittedName>
        <fullName evidence="2">Restriction endonuclease</fullName>
    </submittedName>
</protein>